<dbReference type="Proteomes" id="UP000753908">
    <property type="component" value="Unassembled WGS sequence"/>
</dbReference>
<comment type="caution">
    <text evidence="11">The sequence shown here is derived from an EMBL/GenBank/DDBJ whole genome shotgun (WGS) entry which is preliminary data.</text>
</comment>
<evidence type="ECO:0000313" key="12">
    <source>
        <dbReference type="Proteomes" id="UP000753908"/>
    </source>
</evidence>
<dbReference type="PROSITE" id="PS00761">
    <property type="entry name" value="SPASE_I_3"/>
    <property type="match status" value="1"/>
</dbReference>
<dbReference type="GO" id="GO:0004252">
    <property type="term" value="F:serine-type endopeptidase activity"/>
    <property type="evidence" value="ECO:0007669"/>
    <property type="project" value="InterPro"/>
</dbReference>
<dbReference type="EMBL" id="JAHHIF010000036">
    <property type="protein sequence ID" value="MBW4547183.1"/>
    <property type="molecule type" value="Genomic_DNA"/>
</dbReference>
<dbReference type="PROSITE" id="PS00501">
    <property type="entry name" value="SPASE_I_1"/>
    <property type="match status" value="1"/>
</dbReference>
<name>A0A951UB49_9CYAN</name>
<evidence type="ECO:0000256" key="1">
    <source>
        <dbReference type="ARBA" id="ARBA00000677"/>
    </source>
</evidence>
<dbReference type="SUPFAM" id="SSF51306">
    <property type="entry name" value="LexA/Signal peptidase"/>
    <property type="match status" value="1"/>
</dbReference>
<sequence length="204" mass="23468">MHPQHNQDSNNHSQPNRNNLWVEGFKTVGLSLMFAFGFRTLVAESRYVASGSMLPTLEVNDRLLIDKLSYRWSTPDRGDIVVFSPTETLKQENHRDTFIKRVIGLPGEKVEIKGGRVYVNDQLLREKYLAEELTYDWGPVTVPPDSYLVMGDNRDRSYDGRYWGYVPRDYIIGRAIARYWSVERIGTIDPSPLYPPSPASSVRQ</sequence>
<proteinExistence type="inferred from homology"/>
<comment type="subcellular location">
    <subcellularLocation>
        <location evidence="2">Cell membrane</location>
        <topology evidence="2">Single-pass type II membrane protein</topology>
    </subcellularLocation>
    <subcellularLocation>
        <location evidence="9">Membrane</location>
        <topology evidence="9">Single-pass type II membrane protein</topology>
    </subcellularLocation>
</comment>
<dbReference type="PROSITE" id="PS00760">
    <property type="entry name" value="SPASE_I_2"/>
    <property type="match status" value="1"/>
</dbReference>
<dbReference type="NCBIfam" id="TIGR02227">
    <property type="entry name" value="sigpep_I_bact"/>
    <property type="match status" value="1"/>
</dbReference>
<dbReference type="PANTHER" id="PTHR43390:SF1">
    <property type="entry name" value="CHLOROPLAST PROCESSING PEPTIDASE"/>
    <property type="match status" value="1"/>
</dbReference>
<dbReference type="Gene3D" id="2.10.109.10">
    <property type="entry name" value="Umud Fragment, subunit A"/>
    <property type="match status" value="1"/>
</dbReference>
<keyword evidence="5 8" id="KW-0645">Protease</keyword>
<evidence type="ECO:0000256" key="3">
    <source>
        <dbReference type="ARBA" id="ARBA00009370"/>
    </source>
</evidence>
<evidence type="ECO:0000313" key="11">
    <source>
        <dbReference type="EMBL" id="MBW4547183.1"/>
    </source>
</evidence>
<evidence type="ECO:0000259" key="10">
    <source>
        <dbReference type="Pfam" id="PF10502"/>
    </source>
</evidence>
<reference evidence="11" key="2">
    <citation type="journal article" date="2022" name="Microbiol. Resour. Announc.">
        <title>Metagenome Sequencing to Explore Phylogenomics of Terrestrial Cyanobacteria.</title>
        <authorList>
            <person name="Ward R.D."/>
            <person name="Stajich J.E."/>
            <person name="Johansen J.R."/>
            <person name="Huntemann M."/>
            <person name="Clum A."/>
            <person name="Foster B."/>
            <person name="Foster B."/>
            <person name="Roux S."/>
            <person name="Palaniappan K."/>
            <person name="Varghese N."/>
            <person name="Mukherjee S."/>
            <person name="Reddy T.B.K."/>
            <person name="Daum C."/>
            <person name="Copeland A."/>
            <person name="Chen I.A."/>
            <person name="Ivanova N.N."/>
            <person name="Kyrpides N.C."/>
            <person name="Shapiro N."/>
            <person name="Eloe-Fadrosh E.A."/>
            <person name="Pietrasiak N."/>
        </authorList>
    </citation>
    <scope>NUCLEOTIDE SEQUENCE</scope>
    <source>
        <strain evidence="11">CPER-KK1</strain>
    </source>
</reference>
<evidence type="ECO:0000256" key="5">
    <source>
        <dbReference type="ARBA" id="ARBA00022670"/>
    </source>
</evidence>
<dbReference type="GO" id="GO:0005886">
    <property type="term" value="C:plasma membrane"/>
    <property type="evidence" value="ECO:0007669"/>
    <property type="project" value="UniProtKB-SubCell"/>
</dbReference>
<reference evidence="11" key="1">
    <citation type="submission" date="2021-05" db="EMBL/GenBank/DDBJ databases">
        <authorList>
            <person name="Pietrasiak N."/>
            <person name="Ward R."/>
            <person name="Stajich J.E."/>
            <person name="Kurbessoian T."/>
        </authorList>
    </citation>
    <scope>NUCLEOTIDE SEQUENCE</scope>
    <source>
        <strain evidence="11">CPER-KK1</strain>
    </source>
</reference>
<protein>
    <recommendedName>
        <fullName evidence="4 8">Signal peptidase I</fullName>
        <ecNumber evidence="4 8">3.4.21.89</ecNumber>
    </recommendedName>
</protein>
<dbReference type="InterPro" id="IPR000223">
    <property type="entry name" value="Pept_S26A_signal_pept_1"/>
</dbReference>
<evidence type="ECO:0000256" key="4">
    <source>
        <dbReference type="ARBA" id="ARBA00013208"/>
    </source>
</evidence>
<dbReference type="CDD" id="cd06530">
    <property type="entry name" value="S26_SPase_I"/>
    <property type="match status" value="1"/>
</dbReference>
<accession>A0A951UB49</accession>
<dbReference type="AlphaFoldDB" id="A0A951UB49"/>
<evidence type="ECO:0000256" key="8">
    <source>
        <dbReference type="RuleBase" id="RU003993"/>
    </source>
</evidence>
<comment type="similarity">
    <text evidence="3 9">Belongs to the peptidase S26 family.</text>
</comment>
<gene>
    <name evidence="11" type="primary">lepB</name>
    <name evidence="11" type="ORF">KME25_22505</name>
</gene>
<dbReference type="InterPro" id="IPR036286">
    <property type="entry name" value="LexA/Signal_pep-like_sf"/>
</dbReference>
<dbReference type="PANTHER" id="PTHR43390">
    <property type="entry name" value="SIGNAL PEPTIDASE I"/>
    <property type="match status" value="1"/>
</dbReference>
<dbReference type="InterPro" id="IPR019533">
    <property type="entry name" value="Peptidase_S26"/>
</dbReference>
<dbReference type="EC" id="3.4.21.89" evidence="4 8"/>
<evidence type="ECO:0000256" key="2">
    <source>
        <dbReference type="ARBA" id="ARBA00004401"/>
    </source>
</evidence>
<dbReference type="InterPro" id="IPR019757">
    <property type="entry name" value="Pept_S26A_signal_pept_1_Lys-AS"/>
</dbReference>
<dbReference type="PRINTS" id="PR00727">
    <property type="entry name" value="LEADERPTASE"/>
</dbReference>
<keyword evidence="6 8" id="KW-0378">Hydrolase</keyword>
<dbReference type="Pfam" id="PF10502">
    <property type="entry name" value="Peptidase_S26"/>
    <property type="match status" value="1"/>
</dbReference>
<evidence type="ECO:0000256" key="6">
    <source>
        <dbReference type="ARBA" id="ARBA00022801"/>
    </source>
</evidence>
<dbReference type="InterPro" id="IPR019758">
    <property type="entry name" value="Pept_S26A_signal_pept_1_CS"/>
</dbReference>
<dbReference type="InterPro" id="IPR019756">
    <property type="entry name" value="Pept_S26A_signal_pept_1_Ser-AS"/>
</dbReference>
<feature type="active site" evidence="7">
    <location>
        <position position="52"/>
    </location>
</feature>
<evidence type="ECO:0000256" key="9">
    <source>
        <dbReference type="RuleBase" id="RU362042"/>
    </source>
</evidence>
<feature type="active site" evidence="7">
    <location>
        <position position="100"/>
    </location>
</feature>
<feature type="domain" description="Peptidase S26" evidence="10">
    <location>
        <begin position="23"/>
        <end position="180"/>
    </location>
</feature>
<comment type="catalytic activity">
    <reaction evidence="1 8">
        <text>Cleavage of hydrophobic, N-terminal signal or leader sequences from secreted and periplasmic proteins.</text>
        <dbReference type="EC" id="3.4.21.89"/>
    </reaction>
</comment>
<evidence type="ECO:0000256" key="7">
    <source>
        <dbReference type="PIRSR" id="PIRSR600223-1"/>
    </source>
</evidence>
<dbReference type="GO" id="GO:0006465">
    <property type="term" value="P:signal peptide processing"/>
    <property type="evidence" value="ECO:0007669"/>
    <property type="project" value="InterPro"/>
</dbReference>
<organism evidence="11 12">
    <name type="scientific">Symplocastrum torsivum CPER-KK1</name>
    <dbReference type="NCBI Taxonomy" id="450513"/>
    <lineage>
        <taxon>Bacteria</taxon>
        <taxon>Bacillati</taxon>
        <taxon>Cyanobacteriota</taxon>
        <taxon>Cyanophyceae</taxon>
        <taxon>Oscillatoriophycideae</taxon>
        <taxon>Oscillatoriales</taxon>
        <taxon>Microcoleaceae</taxon>
        <taxon>Symplocastrum</taxon>
    </lineage>
</organism>
<dbReference type="GO" id="GO:0009003">
    <property type="term" value="F:signal peptidase activity"/>
    <property type="evidence" value="ECO:0007669"/>
    <property type="project" value="UniProtKB-EC"/>
</dbReference>